<feature type="compositionally biased region" description="Basic and acidic residues" evidence="1">
    <location>
        <begin position="22"/>
        <end position="39"/>
    </location>
</feature>
<organism evidence="2 3">
    <name type="scientific">Eumeta variegata</name>
    <name type="common">Bagworm moth</name>
    <name type="synonym">Eumeta japonica</name>
    <dbReference type="NCBI Taxonomy" id="151549"/>
    <lineage>
        <taxon>Eukaryota</taxon>
        <taxon>Metazoa</taxon>
        <taxon>Ecdysozoa</taxon>
        <taxon>Arthropoda</taxon>
        <taxon>Hexapoda</taxon>
        <taxon>Insecta</taxon>
        <taxon>Pterygota</taxon>
        <taxon>Neoptera</taxon>
        <taxon>Endopterygota</taxon>
        <taxon>Lepidoptera</taxon>
        <taxon>Glossata</taxon>
        <taxon>Ditrysia</taxon>
        <taxon>Tineoidea</taxon>
        <taxon>Psychidae</taxon>
        <taxon>Oiketicinae</taxon>
        <taxon>Eumeta</taxon>
    </lineage>
</organism>
<evidence type="ECO:0000256" key="1">
    <source>
        <dbReference type="SAM" id="MobiDB-lite"/>
    </source>
</evidence>
<keyword evidence="3" id="KW-1185">Reference proteome</keyword>
<name>A0A4C1VI45_EUMVA</name>
<dbReference type="Proteomes" id="UP000299102">
    <property type="component" value="Unassembled WGS sequence"/>
</dbReference>
<dbReference type="EMBL" id="BGZK01000347">
    <property type="protein sequence ID" value="GBP38333.1"/>
    <property type="molecule type" value="Genomic_DNA"/>
</dbReference>
<comment type="caution">
    <text evidence="2">The sequence shown here is derived from an EMBL/GenBank/DDBJ whole genome shotgun (WGS) entry which is preliminary data.</text>
</comment>
<evidence type="ECO:0000313" key="2">
    <source>
        <dbReference type="EMBL" id="GBP38333.1"/>
    </source>
</evidence>
<sequence>MAGKGMLSPQSNKLLEETVDETSTRTAKESGFNNRERAGRRAARRLKGVRSTGGAPSAGSQSIPVRAHGRLHIKRALIQRVSDDAAASQRIFFDINAA</sequence>
<accession>A0A4C1VI45</accession>
<feature type="region of interest" description="Disordered" evidence="1">
    <location>
        <begin position="1"/>
        <end position="66"/>
    </location>
</feature>
<protein>
    <submittedName>
        <fullName evidence="2">Uncharacterized protein</fullName>
    </submittedName>
</protein>
<proteinExistence type="predicted"/>
<reference evidence="2 3" key="1">
    <citation type="journal article" date="2019" name="Commun. Biol.">
        <title>The bagworm genome reveals a unique fibroin gene that provides high tensile strength.</title>
        <authorList>
            <person name="Kono N."/>
            <person name="Nakamura H."/>
            <person name="Ohtoshi R."/>
            <person name="Tomita M."/>
            <person name="Numata K."/>
            <person name="Arakawa K."/>
        </authorList>
    </citation>
    <scope>NUCLEOTIDE SEQUENCE [LARGE SCALE GENOMIC DNA]</scope>
</reference>
<gene>
    <name evidence="2" type="ORF">EVAR_36285_1</name>
</gene>
<dbReference type="AlphaFoldDB" id="A0A4C1VI45"/>
<evidence type="ECO:0000313" key="3">
    <source>
        <dbReference type="Proteomes" id="UP000299102"/>
    </source>
</evidence>